<sequence length="217" mass="24065">MVTSSQTSKHSGCNSVLFSCKMNSETSLVFSGSDVEPGKSGVRTGYVTQDGHISQIPGLSRTTGSPPEERNRGRRAAVLKSDSDYLKLAKQGGHKELLWYDEANACKQNAYKPPDWFSMDSGDPSPISNQKKRPGAYLPQEAPFLSDNMSAWERDRDSGTGKEKTPDANYNQMEESQNSNQYGSSKYKKIMFDKKPAPVDMAKLLSFGYAEDREPKQ</sequence>
<dbReference type="OMA" id="GYHTKNG"/>
<dbReference type="OrthoDB" id="10012494at2759"/>
<accession>A0A3Q2CCX8</accession>
<feature type="compositionally biased region" description="Basic and acidic residues" evidence="1">
    <location>
        <begin position="152"/>
        <end position="166"/>
    </location>
</feature>
<dbReference type="GeneID" id="107087130"/>
<evidence type="ECO:0000313" key="2">
    <source>
        <dbReference type="Ensembl" id="ENSCVAP00000002796.1"/>
    </source>
</evidence>
<evidence type="ECO:0000256" key="1">
    <source>
        <dbReference type="SAM" id="MobiDB-lite"/>
    </source>
</evidence>
<dbReference type="Pfam" id="PF17662">
    <property type="entry name" value="DUF5524"/>
    <property type="match status" value="1"/>
</dbReference>
<dbReference type="Ensembl" id="ENSCVAT00000011121.1">
    <property type="protein sequence ID" value="ENSCVAP00000002796.1"/>
    <property type="gene ID" value="ENSCVAG00000003938.1"/>
</dbReference>
<dbReference type="RefSeq" id="XP_015234011.1">
    <property type="nucleotide sequence ID" value="XM_015378525.1"/>
</dbReference>
<reference evidence="2" key="2">
    <citation type="submission" date="2025-09" db="UniProtKB">
        <authorList>
            <consortium name="Ensembl"/>
        </authorList>
    </citation>
    <scope>IDENTIFICATION</scope>
</reference>
<dbReference type="PANTHER" id="PTHR31097:SF2">
    <property type="entry name" value="CHROMOSOME 7 OPEN READING FRAME 57"/>
    <property type="match status" value="1"/>
</dbReference>
<feature type="region of interest" description="Disordered" evidence="1">
    <location>
        <begin position="37"/>
        <end position="76"/>
    </location>
</feature>
<name>A0A3Q2CCX8_CYPVA</name>
<dbReference type="AlphaFoldDB" id="A0A3Q2CCX8"/>
<organism evidence="2 3">
    <name type="scientific">Cyprinodon variegatus</name>
    <name type="common">Sheepshead minnow</name>
    <dbReference type="NCBI Taxonomy" id="28743"/>
    <lineage>
        <taxon>Eukaryota</taxon>
        <taxon>Metazoa</taxon>
        <taxon>Chordata</taxon>
        <taxon>Craniata</taxon>
        <taxon>Vertebrata</taxon>
        <taxon>Euteleostomi</taxon>
        <taxon>Actinopterygii</taxon>
        <taxon>Neopterygii</taxon>
        <taxon>Teleostei</taxon>
        <taxon>Neoteleostei</taxon>
        <taxon>Acanthomorphata</taxon>
        <taxon>Ovalentaria</taxon>
        <taxon>Atherinomorphae</taxon>
        <taxon>Cyprinodontiformes</taxon>
        <taxon>Cyprinodontidae</taxon>
        <taxon>Cyprinodon</taxon>
    </lineage>
</organism>
<feature type="compositionally biased region" description="Polar residues" evidence="1">
    <location>
        <begin position="168"/>
        <end position="183"/>
    </location>
</feature>
<feature type="region of interest" description="Disordered" evidence="1">
    <location>
        <begin position="115"/>
        <end position="183"/>
    </location>
</feature>
<dbReference type="GeneTree" id="ENSGT01030000235131"/>
<keyword evidence="3" id="KW-1185">Reference proteome</keyword>
<evidence type="ECO:0000313" key="3">
    <source>
        <dbReference type="Proteomes" id="UP000265020"/>
    </source>
</evidence>
<reference evidence="2" key="1">
    <citation type="submission" date="2025-08" db="UniProtKB">
        <authorList>
            <consortium name="Ensembl"/>
        </authorList>
    </citation>
    <scope>IDENTIFICATION</scope>
</reference>
<dbReference type="PANTHER" id="PTHR31097">
    <property type="entry name" value="SI:DKEY-276J7.1"/>
    <property type="match status" value="1"/>
</dbReference>
<proteinExistence type="predicted"/>
<protein>
    <submittedName>
        <fullName evidence="2">Uncharacterized protein</fullName>
    </submittedName>
</protein>
<dbReference type="Proteomes" id="UP000265020">
    <property type="component" value="Unassembled WGS sequence"/>
</dbReference>
<dbReference type="KEGG" id="cvg:107087130"/>
<dbReference type="InterPro" id="IPR040247">
    <property type="entry name" value="DUF5524"/>
</dbReference>